<name>A0A840X1V3_9RHOB</name>
<sequence>MTVFALSLPAMGQAMHETPEIEAALSGRSVVYGDGVVQSFDASGETVYGTSRGRWAARGGSYCSLWPPSDDWACYRVTRIEGGIRFTDGAGRVFDGTYQK</sequence>
<dbReference type="EMBL" id="JACIJS010000002">
    <property type="protein sequence ID" value="MBB5514647.1"/>
    <property type="molecule type" value="Genomic_DNA"/>
</dbReference>
<evidence type="ECO:0000313" key="2">
    <source>
        <dbReference type="Proteomes" id="UP000553766"/>
    </source>
</evidence>
<proteinExistence type="predicted"/>
<dbReference type="AlphaFoldDB" id="A0A840X1V3"/>
<organism evidence="1 2">
    <name type="scientific">Rubricella aquisinus</name>
    <dbReference type="NCBI Taxonomy" id="2028108"/>
    <lineage>
        <taxon>Bacteria</taxon>
        <taxon>Pseudomonadati</taxon>
        <taxon>Pseudomonadota</taxon>
        <taxon>Alphaproteobacteria</taxon>
        <taxon>Rhodobacterales</taxon>
        <taxon>Paracoccaceae</taxon>
        <taxon>Rubricella</taxon>
    </lineage>
</organism>
<evidence type="ECO:0000313" key="1">
    <source>
        <dbReference type="EMBL" id="MBB5514647.1"/>
    </source>
</evidence>
<keyword evidence="2" id="KW-1185">Reference proteome</keyword>
<gene>
    <name evidence="1" type="ORF">FHS89_000653</name>
</gene>
<dbReference type="RefSeq" id="WP_184008498.1">
    <property type="nucleotide sequence ID" value="NZ_JACIJS010000002.1"/>
</dbReference>
<protein>
    <submittedName>
        <fullName evidence="1">Uncharacterized protein</fullName>
    </submittedName>
</protein>
<reference evidence="1 2" key="1">
    <citation type="submission" date="2020-08" db="EMBL/GenBank/DDBJ databases">
        <title>Genomic Encyclopedia of Type Strains, Phase IV (KMG-IV): sequencing the most valuable type-strain genomes for metagenomic binning, comparative biology and taxonomic classification.</title>
        <authorList>
            <person name="Goeker M."/>
        </authorList>
    </citation>
    <scope>NUCLEOTIDE SEQUENCE [LARGE SCALE GENOMIC DNA]</scope>
    <source>
        <strain evidence="1 2">DSM 103377</strain>
    </source>
</reference>
<comment type="caution">
    <text evidence="1">The sequence shown here is derived from an EMBL/GenBank/DDBJ whole genome shotgun (WGS) entry which is preliminary data.</text>
</comment>
<accession>A0A840X1V3</accession>
<dbReference type="Proteomes" id="UP000553766">
    <property type="component" value="Unassembled WGS sequence"/>
</dbReference>